<dbReference type="Pfam" id="PF00023">
    <property type="entry name" value="Ank"/>
    <property type="match status" value="1"/>
</dbReference>
<evidence type="ECO:0000313" key="4">
    <source>
        <dbReference type="EMBL" id="OSX80055.1"/>
    </source>
</evidence>
<feature type="repeat" description="ANK" evidence="3">
    <location>
        <begin position="40"/>
        <end position="72"/>
    </location>
</feature>
<keyword evidence="5" id="KW-1185">Reference proteome</keyword>
<dbReference type="Gene3D" id="1.25.40.20">
    <property type="entry name" value="Ankyrin repeat-containing domain"/>
    <property type="match status" value="3"/>
</dbReference>
<dbReference type="PANTHER" id="PTHR24171:SF10">
    <property type="entry name" value="ANKYRIN REPEAT DOMAIN-CONTAINING PROTEIN 29-LIKE"/>
    <property type="match status" value="1"/>
</dbReference>
<accession>A0A1X6PH08</accession>
<feature type="repeat" description="ANK" evidence="3">
    <location>
        <begin position="7"/>
        <end position="39"/>
    </location>
</feature>
<dbReference type="SUPFAM" id="SSF48403">
    <property type="entry name" value="Ankyrin repeat"/>
    <property type="match status" value="1"/>
</dbReference>
<dbReference type="PROSITE" id="PS50297">
    <property type="entry name" value="ANK_REP_REGION"/>
    <property type="match status" value="3"/>
</dbReference>
<keyword evidence="1" id="KW-0677">Repeat</keyword>
<evidence type="ECO:0000256" key="1">
    <source>
        <dbReference type="ARBA" id="ARBA00022737"/>
    </source>
</evidence>
<evidence type="ECO:0000256" key="3">
    <source>
        <dbReference type="PROSITE-ProRule" id="PRU00023"/>
    </source>
</evidence>
<name>A0A1X6PH08_PORUM</name>
<sequence>MHAKDNLGSTALHSAGGSERAEAVNALLAAGADVHAKRNDGLTALHMAGREGGAATVEALAAGSADLKATDQDGWTALHFAVSRGHTPVVAALLQLGAAPTPVCSAGETPLCIAVALGHREIIDLLPPTHPANAVSTPALEAVKRKRVALLDNDRVRPFLHDTDRASRDRVLHVAARRADATTVVALLHRRADVRSANIQDETPLASALSWYAKKLSAARDLAGVMAGRPDLHLRAVAEGLRPPPPRTDGLTPGAVSAAMHEQIDGWRRVVIVLLHAGAVTKGLGHDGAALCARVVASFPSLGPRRAVRLLCTRRLKVKSEARRAAAIEELG</sequence>
<organism evidence="4 5">
    <name type="scientific">Porphyra umbilicalis</name>
    <name type="common">Purple laver</name>
    <name type="synonym">Red alga</name>
    <dbReference type="NCBI Taxonomy" id="2786"/>
    <lineage>
        <taxon>Eukaryota</taxon>
        <taxon>Rhodophyta</taxon>
        <taxon>Bangiophyceae</taxon>
        <taxon>Bangiales</taxon>
        <taxon>Bangiaceae</taxon>
        <taxon>Porphyra</taxon>
    </lineage>
</organism>
<keyword evidence="2 3" id="KW-0040">ANK repeat</keyword>
<dbReference type="OrthoDB" id="194358at2759"/>
<feature type="repeat" description="ANK" evidence="3">
    <location>
        <begin position="73"/>
        <end position="98"/>
    </location>
</feature>
<dbReference type="PANTHER" id="PTHR24171">
    <property type="entry name" value="ANKYRIN REPEAT DOMAIN-CONTAINING PROTEIN 39-RELATED"/>
    <property type="match status" value="1"/>
</dbReference>
<dbReference type="Proteomes" id="UP000218209">
    <property type="component" value="Unassembled WGS sequence"/>
</dbReference>
<evidence type="ECO:0000313" key="5">
    <source>
        <dbReference type="Proteomes" id="UP000218209"/>
    </source>
</evidence>
<dbReference type="PROSITE" id="PS50088">
    <property type="entry name" value="ANK_REPEAT"/>
    <property type="match status" value="3"/>
</dbReference>
<dbReference type="EMBL" id="KV918781">
    <property type="protein sequence ID" value="OSX80055.1"/>
    <property type="molecule type" value="Genomic_DNA"/>
</dbReference>
<evidence type="ECO:0000256" key="2">
    <source>
        <dbReference type="ARBA" id="ARBA00023043"/>
    </source>
</evidence>
<reference evidence="4 5" key="1">
    <citation type="submission" date="2017-03" db="EMBL/GenBank/DDBJ databases">
        <title>WGS assembly of Porphyra umbilicalis.</title>
        <authorList>
            <person name="Brawley S.H."/>
            <person name="Blouin N.A."/>
            <person name="Ficko-Blean E."/>
            <person name="Wheeler G.L."/>
            <person name="Lohr M."/>
            <person name="Goodson H.V."/>
            <person name="Jenkins J.W."/>
            <person name="Blaby-Haas C.E."/>
            <person name="Helliwell K.E."/>
            <person name="Chan C."/>
            <person name="Marriage T."/>
            <person name="Bhattacharya D."/>
            <person name="Klein A.S."/>
            <person name="Badis Y."/>
            <person name="Brodie J."/>
            <person name="Cao Y."/>
            <person name="Collen J."/>
            <person name="Dittami S.M."/>
            <person name="Gachon C.M."/>
            <person name="Green B.R."/>
            <person name="Karpowicz S."/>
            <person name="Kim J.W."/>
            <person name="Kudahl U."/>
            <person name="Lin S."/>
            <person name="Michel G."/>
            <person name="Mittag M."/>
            <person name="Olson B.J."/>
            <person name="Pangilinan J."/>
            <person name="Peng Y."/>
            <person name="Qiu H."/>
            <person name="Shu S."/>
            <person name="Singer J.T."/>
            <person name="Smith A.G."/>
            <person name="Sprecher B.N."/>
            <person name="Wagner V."/>
            <person name="Wang W."/>
            <person name="Wang Z.-Y."/>
            <person name="Yan J."/>
            <person name="Yarish C."/>
            <person name="Zoeuner-Riek S."/>
            <person name="Zhuang Y."/>
            <person name="Zou Y."/>
            <person name="Lindquist E.A."/>
            <person name="Grimwood J."/>
            <person name="Barry K."/>
            <person name="Rokhsar D.S."/>
            <person name="Schmutz J."/>
            <person name="Stiller J.W."/>
            <person name="Grossman A.R."/>
            <person name="Prochnik S.E."/>
        </authorList>
    </citation>
    <scope>NUCLEOTIDE SEQUENCE [LARGE SCALE GENOMIC DNA]</scope>
    <source>
        <strain evidence="4">4086291</strain>
    </source>
</reference>
<protein>
    <submittedName>
        <fullName evidence="4">Uncharacterized protein</fullName>
    </submittedName>
</protein>
<dbReference type="AlphaFoldDB" id="A0A1X6PH08"/>
<dbReference type="Pfam" id="PF12796">
    <property type="entry name" value="Ank_2"/>
    <property type="match status" value="1"/>
</dbReference>
<dbReference type="InterPro" id="IPR036770">
    <property type="entry name" value="Ankyrin_rpt-contain_sf"/>
</dbReference>
<proteinExistence type="predicted"/>
<gene>
    <name evidence="4" type="ORF">BU14_0060s0020</name>
</gene>
<dbReference type="SMART" id="SM00248">
    <property type="entry name" value="ANK"/>
    <property type="match status" value="5"/>
</dbReference>
<dbReference type="InterPro" id="IPR002110">
    <property type="entry name" value="Ankyrin_rpt"/>
</dbReference>